<proteinExistence type="predicted"/>
<accession>A0A920CC23</accession>
<dbReference type="PANTHER" id="PTHR43649">
    <property type="entry name" value="ARABINOSE-BINDING PROTEIN-RELATED"/>
    <property type="match status" value="1"/>
</dbReference>
<gene>
    <name evidence="2" type="ORF">J2TS6_52310</name>
</gene>
<dbReference type="CDD" id="cd14489">
    <property type="entry name" value="CBM_SBP_bac_1_like"/>
    <property type="match status" value="1"/>
</dbReference>
<dbReference type="Proteomes" id="UP000679779">
    <property type="component" value="Unassembled WGS sequence"/>
</dbReference>
<reference evidence="2" key="1">
    <citation type="submission" date="2021-03" db="EMBL/GenBank/DDBJ databases">
        <title>Antimicrobial resistance genes in bacteria isolated from Japanese honey, and their potential for conferring macrolide and lincosamide resistance in the American foulbrood pathogen Paenibacillus larvae.</title>
        <authorList>
            <person name="Okamoto M."/>
            <person name="Kumagai M."/>
            <person name="Kanamori H."/>
            <person name="Takamatsu D."/>
        </authorList>
    </citation>
    <scope>NUCLEOTIDE SEQUENCE</scope>
    <source>
        <strain evidence="2">J2TS6</strain>
    </source>
</reference>
<feature type="signal peptide" evidence="1">
    <location>
        <begin position="1"/>
        <end position="25"/>
    </location>
</feature>
<dbReference type="AlphaFoldDB" id="A0A920CC23"/>
<dbReference type="Gene3D" id="2.60.120.260">
    <property type="entry name" value="Galactose-binding domain-like"/>
    <property type="match status" value="2"/>
</dbReference>
<sequence length="980" mass="110296">MTRKLNRRMALIALFVGICSLFPQPLPFTPLQAAKEAAAAADSLAKLELGSTGKDSYDHYIRQYESAARPQRELIVRGDAFTGTDGMDVAVIGGVEGADGKVVQTGESGTVSWTVEVPEEGLYHMALRYRSMPGKGSDMDRELMIDGKLPFAEARNLVFHRLWTNEGDTVQDEKGNDIYTKQTEVPMWQEVSIQSADGRHGEPYSFYFSKGKHVITLVSEKEPMMIDYIKLYQLPEVPSYEEVSRSYKAKGYKEAPGAFIKIQGEAAALKSSAVLYPMMDRSSPATEPYDMAKIRFNTIGSFNWSEAGQWISWDIEVPEDGLYKIGVKYNQSMQRGAASYRKLLIDGTVPFKEAESIAFHFSPDWKMKELGDGQHPYLFYLTKGKHQIRMDVTLGEMSLYLRTIESSVLELNNMYRRIVMITGVVPDEYRDYQLELKLPEMVDVFRRQADLIDSITERIEKAGGSGDRTATLKRIVYQLREMADHPDTVARRLETFKSNVSSLGSWIYSINNMPLSIDYLVVASPDRNMPAAGAGVWENVKHQVGSFALSFINDYNALGTSNGKDGKKIKVWITMGLDQAKILKRMVEESFTPETGVGVDIQVVTESVLLQAMLAGRGPDVAFSVGNDKPLNYALRGGVEDVSKYPGFDDVKRQYSESAFVPYTFNGAVYGLPVEQYFPVLFYRKDILEELNLEVPQTWDDVYAIIPELQKNNLLFGFPIQVLVKTGSNVQESGNLPVNPTYGTLLYQKDGTLYSQDGQTSALDSETSVQAFIEWSELYTTYKLPIEMDFTNRFRSGEMPIGIADYTRFNMISVTAPELKGLWDIAPVPGTKREDGSIRRDVPASGNAAVMLKSSKHKPEAWQFMQWWTSSKVQAKFGWESEAIFGPAGRFATANLEAVGQLPWQVKDYKTLMEQWQWAKGVPEVPGGYFTGRHLDNAFRSVVISNEDPREAIRNYTRFVNDEIAKKRKEFGLPEGEKER</sequence>
<protein>
    <submittedName>
        <fullName evidence="2">ABC transporter substrate-binding protein</fullName>
    </submittedName>
</protein>
<evidence type="ECO:0000313" key="2">
    <source>
        <dbReference type="EMBL" id="GIO34090.1"/>
    </source>
</evidence>
<evidence type="ECO:0000313" key="3">
    <source>
        <dbReference type="Proteomes" id="UP000679779"/>
    </source>
</evidence>
<keyword evidence="1" id="KW-0732">Signal</keyword>
<keyword evidence="3" id="KW-1185">Reference proteome</keyword>
<dbReference type="RefSeq" id="WP_160043413.1">
    <property type="nucleotide sequence ID" value="NZ_BORQ01000008.1"/>
</dbReference>
<evidence type="ECO:0000256" key="1">
    <source>
        <dbReference type="SAM" id="SignalP"/>
    </source>
</evidence>
<name>A0A920CC23_9BACL</name>
<feature type="chain" id="PRO_5038735867" evidence="1">
    <location>
        <begin position="26"/>
        <end position="980"/>
    </location>
</feature>
<dbReference type="InterPro" id="IPR006059">
    <property type="entry name" value="SBP"/>
</dbReference>
<dbReference type="SUPFAM" id="SSF53850">
    <property type="entry name" value="Periplasmic binding protein-like II"/>
    <property type="match status" value="1"/>
</dbReference>
<dbReference type="EMBL" id="BORQ01000008">
    <property type="protein sequence ID" value="GIO34090.1"/>
    <property type="molecule type" value="Genomic_DNA"/>
</dbReference>
<organism evidence="2 3">
    <name type="scientific">Paenibacillus albilobatus</name>
    <dbReference type="NCBI Taxonomy" id="2716884"/>
    <lineage>
        <taxon>Bacteria</taxon>
        <taxon>Bacillati</taxon>
        <taxon>Bacillota</taxon>
        <taxon>Bacilli</taxon>
        <taxon>Bacillales</taxon>
        <taxon>Paenibacillaceae</taxon>
        <taxon>Paenibacillus</taxon>
    </lineage>
</organism>
<comment type="caution">
    <text evidence="2">The sequence shown here is derived from an EMBL/GenBank/DDBJ whole genome shotgun (WGS) entry which is preliminary data.</text>
</comment>
<dbReference type="Gene3D" id="3.40.190.10">
    <property type="entry name" value="Periplasmic binding protein-like II"/>
    <property type="match status" value="1"/>
</dbReference>
<dbReference type="PANTHER" id="PTHR43649:SF27">
    <property type="entry name" value="EXTRACELLULAR SOLUTE-BINDING PROTEIN FAMILY 1"/>
    <property type="match status" value="1"/>
</dbReference>
<dbReference type="Pfam" id="PF01547">
    <property type="entry name" value="SBP_bac_1"/>
    <property type="match status" value="1"/>
</dbReference>
<dbReference type="InterPro" id="IPR050490">
    <property type="entry name" value="Bact_solute-bd_prot1"/>
</dbReference>